<feature type="transmembrane region" description="Helical" evidence="13">
    <location>
        <begin position="433"/>
        <end position="455"/>
    </location>
</feature>
<dbReference type="GO" id="GO:0015293">
    <property type="term" value="F:symporter activity"/>
    <property type="evidence" value="ECO:0007669"/>
    <property type="project" value="UniProtKB-KW"/>
</dbReference>
<protein>
    <recommendedName>
        <fullName evidence="11">Putative inorganic phosphate cotransporter</fullName>
    </recommendedName>
</protein>
<keyword evidence="7" id="KW-0915">Sodium</keyword>
<evidence type="ECO:0000256" key="9">
    <source>
        <dbReference type="ARBA" id="ARBA00023201"/>
    </source>
</evidence>
<reference evidence="15 16" key="1">
    <citation type="submission" date="2024-03" db="EMBL/GenBank/DDBJ databases">
        <title>The genome assembly and annotation of the cricket Gryllus longicercus Weissman &amp; Gray.</title>
        <authorList>
            <person name="Szrajer S."/>
            <person name="Gray D."/>
            <person name="Ylla G."/>
        </authorList>
    </citation>
    <scope>NUCLEOTIDE SEQUENCE [LARGE SCALE GENOMIC DNA]</scope>
    <source>
        <strain evidence="15">DAG 2021-001</strain>
        <tissue evidence="15">Whole body minus gut</tissue>
    </source>
</reference>
<dbReference type="CDD" id="cd17318">
    <property type="entry name" value="MFS_SLC17"/>
    <property type="match status" value="1"/>
</dbReference>
<comment type="similarity">
    <text evidence="2">Belongs to the major facilitator superfamily. Sodium/anion cotransporter family.</text>
</comment>
<comment type="caution">
    <text evidence="15">The sequence shown here is derived from an EMBL/GenBank/DDBJ whole genome shotgun (WGS) entry which is preliminary data.</text>
</comment>
<evidence type="ECO:0000256" key="6">
    <source>
        <dbReference type="ARBA" id="ARBA00022989"/>
    </source>
</evidence>
<evidence type="ECO:0000256" key="13">
    <source>
        <dbReference type="SAM" id="Phobius"/>
    </source>
</evidence>
<dbReference type="InterPro" id="IPR020846">
    <property type="entry name" value="MFS_dom"/>
</dbReference>
<evidence type="ECO:0000256" key="3">
    <source>
        <dbReference type="ARBA" id="ARBA00022448"/>
    </source>
</evidence>
<accession>A0AAN9Z690</accession>
<feature type="transmembrane region" description="Helical" evidence="13">
    <location>
        <begin position="201"/>
        <end position="219"/>
    </location>
</feature>
<comment type="subcellular location">
    <subcellularLocation>
        <location evidence="1">Membrane</location>
        <topology evidence="1">Multi-pass membrane protein</topology>
    </subcellularLocation>
</comment>
<evidence type="ECO:0000313" key="15">
    <source>
        <dbReference type="EMBL" id="KAK7866131.1"/>
    </source>
</evidence>
<evidence type="ECO:0000256" key="11">
    <source>
        <dbReference type="ARBA" id="ARBA00068450"/>
    </source>
</evidence>
<evidence type="ECO:0000256" key="12">
    <source>
        <dbReference type="SAM" id="MobiDB-lite"/>
    </source>
</evidence>
<dbReference type="GO" id="GO:0006820">
    <property type="term" value="P:monoatomic anion transport"/>
    <property type="evidence" value="ECO:0007669"/>
    <property type="project" value="TreeGrafter"/>
</dbReference>
<feature type="domain" description="Major facilitator superfamily (MFS) profile" evidence="14">
    <location>
        <begin position="30"/>
        <end position="457"/>
    </location>
</feature>
<dbReference type="Gene3D" id="1.20.1250.20">
    <property type="entry name" value="MFS general substrate transporter like domains"/>
    <property type="match status" value="2"/>
</dbReference>
<evidence type="ECO:0000256" key="4">
    <source>
        <dbReference type="ARBA" id="ARBA00022692"/>
    </source>
</evidence>
<feature type="region of interest" description="Disordered" evidence="12">
    <location>
        <begin position="460"/>
        <end position="487"/>
    </location>
</feature>
<feature type="compositionally biased region" description="Basic and acidic residues" evidence="12">
    <location>
        <begin position="464"/>
        <end position="480"/>
    </location>
</feature>
<keyword evidence="16" id="KW-1185">Reference proteome</keyword>
<dbReference type="AlphaFoldDB" id="A0AAN9Z690"/>
<keyword evidence="4 13" id="KW-0812">Transmembrane</keyword>
<keyword evidence="5" id="KW-0769">Symport</keyword>
<sequence length="487" mass="52646">MSASREELLPILGRRNAGTPQGTGLGARHLVAFMLFLCLAVAYALRVILSVAIVAMCRDCGDDKDINDDFPAYDWSSKKDTILSSFFWGYVVTQVPGGIVAQRVGGAPLLVASLGLTSAVSLLTPLAADGGWGWMCAGRVVQGLAQGLVFPSVHTLLAKWSPPDERGRLATYVYAGAQVGTIVAMASSGALAASAIGWPSIFYIFGSVGVAWAVLWFFLGGNSPATHRWCSERERTYIEESLGDTSAIVRPPTPWGKIMTSVPMWSLIIVHCGQNWGFWTLLTEMPSYMNSVLGFELSKNGLLSALPYFVMWILSFVFSWTSDFANKKQWLKLTTSRKLFNTIGHWGPACALLGVGYVEEKASAVALLTVAVGLDAATYVGFQVNHIDLSPNFAGSMMGVTNCAANIMSIIGPLLVGVLVPPEEQSNPEAWRVVFFLASGIYFVGNLLFVIFGSAELQPWNTPRETRGNDEEKPTEKSEQDGNENSS</sequence>
<evidence type="ECO:0000256" key="8">
    <source>
        <dbReference type="ARBA" id="ARBA00023136"/>
    </source>
</evidence>
<evidence type="ECO:0000259" key="14">
    <source>
        <dbReference type="PROSITE" id="PS50850"/>
    </source>
</evidence>
<dbReference type="GO" id="GO:0016020">
    <property type="term" value="C:membrane"/>
    <property type="evidence" value="ECO:0007669"/>
    <property type="project" value="UniProtKB-SubCell"/>
</dbReference>
<evidence type="ECO:0000313" key="16">
    <source>
        <dbReference type="Proteomes" id="UP001378592"/>
    </source>
</evidence>
<comment type="function">
    <text evidence="10">May be an inorganic phosphate cotransporter.</text>
</comment>
<keyword evidence="8 13" id="KW-0472">Membrane</keyword>
<dbReference type="GO" id="GO:0006814">
    <property type="term" value="P:sodium ion transport"/>
    <property type="evidence" value="ECO:0007669"/>
    <property type="project" value="UniProtKB-KW"/>
</dbReference>
<feature type="transmembrane region" description="Helical" evidence="13">
    <location>
        <begin position="301"/>
        <end position="318"/>
    </location>
</feature>
<evidence type="ECO:0000256" key="1">
    <source>
        <dbReference type="ARBA" id="ARBA00004141"/>
    </source>
</evidence>
<dbReference type="InterPro" id="IPR050382">
    <property type="entry name" value="MFS_Na/Anion_cotransporter"/>
</dbReference>
<name>A0AAN9Z690_9ORTH</name>
<dbReference type="InterPro" id="IPR036259">
    <property type="entry name" value="MFS_trans_sf"/>
</dbReference>
<organism evidence="15 16">
    <name type="scientific">Gryllus longicercus</name>
    <dbReference type="NCBI Taxonomy" id="2509291"/>
    <lineage>
        <taxon>Eukaryota</taxon>
        <taxon>Metazoa</taxon>
        <taxon>Ecdysozoa</taxon>
        <taxon>Arthropoda</taxon>
        <taxon>Hexapoda</taxon>
        <taxon>Insecta</taxon>
        <taxon>Pterygota</taxon>
        <taxon>Neoptera</taxon>
        <taxon>Polyneoptera</taxon>
        <taxon>Orthoptera</taxon>
        <taxon>Ensifera</taxon>
        <taxon>Gryllidea</taxon>
        <taxon>Grylloidea</taxon>
        <taxon>Gryllidae</taxon>
        <taxon>Gryllinae</taxon>
        <taxon>Gryllus</taxon>
    </lineage>
</organism>
<dbReference type="Proteomes" id="UP001378592">
    <property type="component" value="Unassembled WGS sequence"/>
</dbReference>
<keyword evidence="9" id="KW-0406">Ion transport</keyword>
<evidence type="ECO:0000256" key="7">
    <source>
        <dbReference type="ARBA" id="ARBA00023053"/>
    </source>
</evidence>
<gene>
    <name evidence="15" type="ORF">R5R35_004780</name>
</gene>
<dbReference type="Pfam" id="PF07690">
    <property type="entry name" value="MFS_1"/>
    <property type="match status" value="1"/>
</dbReference>
<dbReference type="FunFam" id="1.20.1250.20:FF:000144">
    <property type="entry name" value="Picot, isoform B"/>
    <property type="match status" value="1"/>
</dbReference>
<evidence type="ECO:0000256" key="2">
    <source>
        <dbReference type="ARBA" id="ARBA00008586"/>
    </source>
</evidence>
<feature type="transmembrane region" description="Helical" evidence="13">
    <location>
        <begin position="339"/>
        <end position="358"/>
    </location>
</feature>
<dbReference type="PANTHER" id="PTHR11662">
    <property type="entry name" value="SOLUTE CARRIER FAMILY 17"/>
    <property type="match status" value="1"/>
</dbReference>
<keyword evidence="3" id="KW-0813">Transport</keyword>
<dbReference type="PROSITE" id="PS50850">
    <property type="entry name" value="MFS"/>
    <property type="match status" value="1"/>
</dbReference>
<dbReference type="SUPFAM" id="SSF103473">
    <property type="entry name" value="MFS general substrate transporter"/>
    <property type="match status" value="1"/>
</dbReference>
<keyword evidence="6 13" id="KW-1133">Transmembrane helix</keyword>
<feature type="transmembrane region" description="Helical" evidence="13">
    <location>
        <begin position="30"/>
        <end position="55"/>
    </location>
</feature>
<dbReference type="PANTHER" id="PTHR11662:SF280">
    <property type="entry name" value="FI21844P1-RELATED"/>
    <property type="match status" value="1"/>
</dbReference>
<feature type="transmembrane region" description="Helical" evidence="13">
    <location>
        <begin position="172"/>
        <end position="195"/>
    </location>
</feature>
<proteinExistence type="inferred from homology"/>
<dbReference type="FunFam" id="1.20.1250.20:FF:000003">
    <property type="entry name" value="Solute carrier family 17 member 3"/>
    <property type="match status" value="1"/>
</dbReference>
<evidence type="ECO:0000256" key="5">
    <source>
        <dbReference type="ARBA" id="ARBA00022847"/>
    </source>
</evidence>
<feature type="transmembrane region" description="Helical" evidence="13">
    <location>
        <begin position="364"/>
        <end position="382"/>
    </location>
</feature>
<feature type="transmembrane region" description="Helical" evidence="13">
    <location>
        <begin position="403"/>
        <end position="421"/>
    </location>
</feature>
<keyword evidence="9" id="KW-0739">Sodium transport</keyword>
<dbReference type="EMBL" id="JAZDUA010000154">
    <property type="protein sequence ID" value="KAK7866131.1"/>
    <property type="molecule type" value="Genomic_DNA"/>
</dbReference>
<dbReference type="InterPro" id="IPR011701">
    <property type="entry name" value="MFS"/>
</dbReference>
<evidence type="ECO:0000256" key="10">
    <source>
        <dbReference type="ARBA" id="ARBA00054632"/>
    </source>
</evidence>